<keyword evidence="3" id="KW-1185">Reference proteome</keyword>
<sequence>MKQGNCLTRNQYESETRPKFTYFFYGVNGHVKKFCPKLLKTNSDQDSRRKENVHRTDGDPEPATKETAVVTKVMSHRRPSLDKDRIQKEKIVLKNAKILEIFCAMA</sequence>
<gene>
    <name evidence="2" type="ORF">HNY73_021414</name>
</gene>
<feature type="compositionally biased region" description="Basic and acidic residues" evidence="1">
    <location>
        <begin position="43"/>
        <end position="64"/>
    </location>
</feature>
<proteinExistence type="predicted"/>
<feature type="region of interest" description="Disordered" evidence="1">
    <location>
        <begin position="41"/>
        <end position="66"/>
    </location>
</feature>
<dbReference type="Proteomes" id="UP000807504">
    <property type="component" value="Unassembled WGS sequence"/>
</dbReference>
<comment type="caution">
    <text evidence="2">The sequence shown here is derived from an EMBL/GenBank/DDBJ whole genome shotgun (WGS) entry which is preliminary data.</text>
</comment>
<reference evidence="2" key="1">
    <citation type="journal article" date="2020" name="bioRxiv">
        <title>Chromosome-level reference genome of the European wasp spider Argiope bruennichi: a resource for studies on range expansion and evolutionary adaptation.</title>
        <authorList>
            <person name="Sheffer M.M."/>
            <person name="Hoppe A."/>
            <person name="Krehenwinkel H."/>
            <person name="Uhl G."/>
            <person name="Kuss A.W."/>
            <person name="Jensen L."/>
            <person name="Jensen C."/>
            <person name="Gillespie R.G."/>
            <person name="Hoff K.J."/>
            <person name="Prost S."/>
        </authorList>
    </citation>
    <scope>NUCLEOTIDE SEQUENCE</scope>
</reference>
<reference evidence="2" key="2">
    <citation type="submission" date="2020-06" db="EMBL/GenBank/DDBJ databases">
        <authorList>
            <person name="Sheffer M."/>
        </authorList>
    </citation>
    <scope>NUCLEOTIDE SEQUENCE</scope>
</reference>
<evidence type="ECO:0000256" key="1">
    <source>
        <dbReference type="SAM" id="MobiDB-lite"/>
    </source>
</evidence>
<name>A0A8T0E159_ARGBR</name>
<dbReference type="EMBL" id="JABXBU010002231">
    <property type="protein sequence ID" value="KAF8763210.1"/>
    <property type="molecule type" value="Genomic_DNA"/>
</dbReference>
<accession>A0A8T0E159</accession>
<evidence type="ECO:0000313" key="3">
    <source>
        <dbReference type="Proteomes" id="UP000807504"/>
    </source>
</evidence>
<organism evidence="2 3">
    <name type="scientific">Argiope bruennichi</name>
    <name type="common">Wasp spider</name>
    <name type="synonym">Aranea bruennichi</name>
    <dbReference type="NCBI Taxonomy" id="94029"/>
    <lineage>
        <taxon>Eukaryota</taxon>
        <taxon>Metazoa</taxon>
        <taxon>Ecdysozoa</taxon>
        <taxon>Arthropoda</taxon>
        <taxon>Chelicerata</taxon>
        <taxon>Arachnida</taxon>
        <taxon>Araneae</taxon>
        <taxon>Araneomorphae</taxon>
        <taxon>Entelegynae</taxon>
        <taxon>Araneoidea</taxon>
        <taxon>Araneidae</taxon>
        <taxon>Argiope</taxon>
    </lineage>
</organism>
<evidence type="ECO:0000313" key="2">
    <source>
        <dbReference type="EMBL" id="KAF8763210.1"/>
    </source>
</evidence>
<dbReference type="AlphaFoldDB" id="A0A8T0E159"/>
<protein>
    <submittedName>
        <fullName evidence="2">Uncharacterized protein</fullName>
    </submittedName>
</protein>